<keyword evidence="2" id="KW-1185">Reference proteome</keyword>
<dbReference type="AlphaFoldDB" id="A0A4Y2R3C4"/>
<evidence type="ECO:0000313" key="2">
    <source>
        <dbReference type="Proteomes" id="UP000499080"/>
    </source>
</evidence>
<protein>
    <submittedName>
        <fullName evidence="1">Uncharacterized protein</fullName>
    </submittedName>
</protein>
<evidence type="ECO:0000313" key="1">
    <source>
        <dbReference type="EMBL" id="GBN70113.1"/>
    </source>
</evidence>
<dbReference type="EMBL" id="BGPR01015659">
    <property type="protein sequence ID" value="GBN70113.1"/>
    <property type="molecule type" value="Genomic_DNA"/>
</dbReference>
<accession>A0A4Y2R3C4</accession>
<proteinExistence type="predicted"/>
<name>A0A4Y2R3C4_ARAVE</name>
<dbReference type="Proteomes" id="UP000499080">
    <property type="component" value="Unassembled WGS sequence"/>
</dbReference>
<sequence length="102" mass="11640">MKGCLLCVEMQTVSQMMTSFLNPPKSSRKQMRIAWSLLLMNPPPSWIACEAQENWDDLSQQCRLVAGYISKKSFRKSTVNSAEQIYAKNAATQQLSLIYFDI</sequence>
<dbReference type="OrthoDB" id="7440550at2759"/>
<organism evidence="1 2">
    <name type="scientific">Araneus ventricosus</name>
    <name type="common">Orbweaver spider</name>
    <name type="synonym">Epeira ventricosa</name>
    <dbReference type="NCBI Taxonomy" id="182803"/>
    <lineage>
        <taxon>Eukaryota</taxon>
        <taxon>Metazoa</taxon>
        <taxon>Ecdysozoa</taxon>
        <taxon>Arthropoda</taxon>
        <taxon>Chelicerata</taxon>
        <taxon>Arachnida</taxon>
        <taxon>Araneae</taxon>
        <taxon>Araneomorphae</taxon>
        <taxon>Entelegynae</taxon>
        <taxon>Araneoidea</taxon>
        <taxon>Araneidae</taxon>
        <taxon>Araneus</taxon>
    </lineage>
</organism>
<reference evidence="1 2" key="1">
    <citation type="journal article" date="2019" name="Sci. Rep.">
        <title>Orb-weaving spider Araneus ventricosus genome elucidates the spidroin gene catalogue.</title>
        <authorList>
            <person name="Kono N."/>
            <person name="Nakamura H."/>
            <person name="Ohtoshi R."/>
            <person name="Moran D.A.P."/>
            <person name="Shinohara A."/>
            <person name="Yoshida Y."/>
            <person name="Fujiwara M."/>
            <person name="Mori M."/>
            <person name="Tomita M."/>
            <person name="Arakawa K."/>
        </authorList>
    </citation>
    <scope>NUCLEOTIDE SEQUENCE [LARGE SCALE GENOMIC DNA]</scope>
</reference>
<comment type="caution">
    <text evidence="1">The sequence shown here is derived from an EMBL/GenBank/DDBJ whole genome shotgun (WGS) entry which is preliminary data.</text>
</comment>
<gene>
    <name evidence="1" type="ORF">AVEN_7191_1</name>
</gene>